<accession>A0A8C6AQX0</accession>
<keyword evidence="2" id="KW-1185">Reference proteome</keyword>
<dbReference type="GeneTree" id="ENSGT01010000222851"/>
<proteinExistence type="predicted"/>
<reference evidence="1" key="2">
    <citation type="submission" date="2025-09" db="UniProtKB">
        <authorList>
            <consortium name="Ensembl"/>
        </authorList>
    </citation>
    <scope>IDENTIFICATION</scope>
</reference>
<dbReference type="AlphaFoldDB" id="A0A8C6AQX0"/>
<evidence type="ECO:0000313" key="1">
    <source>
        <dbReference type="Ensembl" id="ENSMMNP00015005207.1"/>
    </source>
</evidence>
<reference evidence="1" key="1">
    <citation type="submission" date="2025-08" db="UniProtKB">
        <authorList>
            <consortium name="Ensembl"/>
        </authorList>
    </citation>
    <scope>IDENTIFICATION</scope>
</reference>
<sequence>MDCSSMLNCTVAGIIKMLWGCIVYLPVFFISELNFLFLMLVSFISPQGLDCEGTSMMGIIVLKGDIVCKIRRKRKGPAHFDILL</sequence>
<protein>
    <submittedName>
        <fullName evidence="1">Uncharacterized protein</fullName>
    </submittedName>
</protein>
<dbReference type="Proteomes" id="UP000694561">
    <property type="component" value="Unplaced"/>
</dbReference>
<name>A0A8C6AQX0_MONMO</name>
<dbReference type="Ensembl" id="ENSMMNT00015005717.1">
    <property type="protein sequence ID" value="ENSMMNP00015005207.1"/>
    <property type="gene ID" value="ENSMMNG00015003960.1"/>
</dbReference>
<evidence type="ECO:0000313" key="2">
    <source>
        <dbReference type="Proteomes" id="UP000694561"/>
    </source>
</evidence>
<organism evidence="1 2">
    <name type="scientific">Monodon monoceros</name>
    <name type="common">Narwhal</name>
    <name type="synonym">Ceratodon monodon</name>
    <dbReference type="NCBI Taxonomy" id="40151"/>
    <lineage>
        <taxon>Eukaryota</taxon>
        <taxon>Metazoa</taxon>
        <taxon>Chordata</taxon>
        <taxon>Craniata</taxon>
        <taxon>Vertebrata</taxon>
        <taxon>Euteleostomi</taxon>
        <taxon>Mammalia</taxon>
        <taxon>Eutheria</taxon>
        <taxon>Laurasiatheria</taxon>
        <taxon>Artiodactyla</taxon>
        <taxon>Whippomorpha</taxon>
        <taxon>Cetacea</taxon>
        <taxon>Odontoceti</taxon>
        <taxon>Monodontidae</taxon>
        <taxon>Monodon</taxon>
    </lineage>
</organism>